<keyword evidence="2" id="KW-0067">ATP-binding</keyword>
<evidence type="ECO:0000313" key="4">
    <source>
        <dbReference type="EMBL" id="MBZ7986895.1"/>
    </source>
</evidence>
<dbReference type="Pfam" id="PF08218">
    <property type="entry name" value="Citrate_ly_lig"/>
    <property type="match status" value="1"/>
</dbReference>
<dbReference type="NCBIfam" id="TIGR00125">
    <property type="entry name" value="cyt_tran_rel"/>
    <property type="match status" value="1"/>
</dbReference>
<organism evidence="4 5">
    <name type="scientific">Campylobacter canadensis</name>
    <dbReference type="NCBI Taxonomy" id="449520"/>
    <lineage>
        <taxon>Bacteria</taxon>
        <taxon>Pseudomonadati</taxon>
        <taxon>Campylobacterota</taxon>
        <taxon>Epsilonproteobacteria</taxon>
        <taxon>Campylobacterales</taxon>
        <taxon>Campylobacteraceae</taxon>
        <taxon>Campylobacter</taxon>
    </lineage>
</organism>
<dbReference type="InterPro" id="IPR000182">
    <property type="entry name" value="GNAT_dom"/>
</dbReference>
<evidence type="ECO:0000256" key="2">
    <source>
        <dbReference type="ARBA" id="ARBA00022840"/>
    </source>
</evidence>
<dbReference type="SUPFAM" id="SSF55729">
    <property type="entry name" value="Acyl-CoA N-acyltransferases (Nat)"/>
    <property type="match status" value="1"/>
</dbReference>
<dbReference type="InterPro" id="IPR013166">
    <property type="entry name" value="Citrate_lyase_ligase_C"/>
</dbReference>
<dbReference type="InterPro" id="IPR014729">
    <property type="entry name" value="Rossmann-like_a/b/a_fold"/>
</dbReference>
<reference evidence="4 5" key="1">
    <citation type="submission" date="2020-07" db="EMBL/GenBank/DDBJ databases">
        <title>Transfer of Campylobacter canadensis to the novel genus Avispirillum gen. nov., that also includes two novel species recovered from migratory waterfowl: Avispirillum anseris sp. nov. and Avispirillum brantae sp. nov.</title>
        <authorList>
            <person name="Miller W.G."/>
            <person name="Chapman M.H."/>
            <person name="Yee E."/>
            <person name="Inglis G.D."/>
        </authorList>
    </citation>
    <scope>NUCLEOTIDE SEQUENCE [LARGE SCALE GENOMIC DNA]</scope>
    <source>
        <strain evidence="4 5">L283</strain>
    </source>
</reference>
<dbReference type="Gene3D" id="3.40.50.620">
    <property type="entry name" value="HUPs"/>
    <property type="match status" value="1"/>
</dbReference>
<evidence type="ECO:0000256" key="1">
    <source>
        <dbReference type="ARBA" id="ARBA00022741"/>
    </source>
</evidence>
<keyword evidence="1" id="KW-0547">Nucleotide-binding</keyword>
<dbReference type="PROSITE" id="PS51186">
    <property type="entry name" value="GNAT"/>
    <property type="match status" value="1"/>
</dbReference>
<dbReference type="InterPro" id="IPR016181">
    <property type="entry name" value="Acyl_CoA_acyltransferase"/>
</dbReference>
<accession>A0ABS7WQ52</accession>
<dbReference type="InterPro" id="IPR005216">
    <property type="entry name" value="Citrate_lyase_ligase"/>
</dbReference>
<gene>
    <name evidence="4" type="ORF">AVCANL283_02015</name>
</gene>
<dbReference type="Proteomes" id="UP000786183">
    <property type="component" value="Unassembled WGS sequence"/>
</dbReference>
<feature type="domain" description="N-acetyltransferase" evidence="3">
    <location>
        <begin position="1"/>
        <end position="126"/>
    </location>
</feature>
<dbReference type="EMBL" id="JACGBB010000003">
    <property type="protein sequence ID" value="MBZ7986895.1"/>
    <property type="molecule type" value="Genomic_DNA"/>
</dbReference>
<proteinExistence type="predicted"/>
<dbReference type="SUPFAM" id="SSF52374">
    <property type="entry name" value="Nucleotidylyl transferase"/>
    <property type="match status" value="1"/>
</dbReference>
<dbReference type="PANTHER" id="PTHR40599:SF1">
    <property type="entry name" value="[CITRATE [PRO-3S]-LYASE] LIGASE"/>
    <property type="match status" value="1"/>
</dbReference>
<dbReference type="SMART" id="SM00764">
    <property type="entry name" value="Citrate_ly_lig"/>
    <property type="match status" value="1"/>
</dbReference>
<keyword evidence="5" id="KW-1185">Reference proteome</keyword>
<dbReference type="PANTHER" id="PTHR40599">
    <property type="entry name" value="[CITRATE [PRO-3S]-LYASE] LIGASE"/>
    <property type="match status" value="1"/>
</dbReference>
<dbReference type="InterPro" id="IPR004821">
    <property type="entry name" value="Cyt_trans-like"/>
</dbReference>
<evidence type="ECO:0000313" key="5">
    <source>
        <dbReference type="Proteomes" id="UP000786183"/>
    </source>
</evidence>
<dbReference type="Gene3D" id="3.40.630.30">
    <property type="match status" value="1"/>
</dbReference>
<comment type="caution">
    <text evidence="4">The sequence shown here is derived from an EMBL/GenBank/DDBJ whole genome shotgun (WGS) entry which is preliminary data.</text>
</comment>
<evidence type="ECO:0000259" key="3">
    <source>
        <dbReference type="PROSITE" id="PS51186"/>
    </source>
</evidence>
<dbReference type="Pfam" id="PF00583">
    <property type="entry name" value="Acetyltransf_1"/>
    <property type="match status" value="1"/>
</dbReference>
<sequence length="326" mass="38089">MIFKINLNDNKQKLLLIDFIKANSLEFSDEIDLAFVVFYKDKIIACICKFKLMIKYVIIDKEHQKENIFSLLLNTMITYAKEQNINTLRLCTCKHNAIKFQNFSFRLLCTSKELCLLEYGYSLFDEFINNIRAKLDTNKSYTSIVMNANPFTLGHKYLIDCALKHNENLILFIVSEDKSFFTFKERFMIVKENLKKYKNILIFPSGDYIISNATFSTYFLKQDINLAKSYLDAKIFSSLIAPCLNIKSRFVGSEPNCKVTNAYNMALKECFKEDNLDLFELSRISINNKIISASLIRKYIAENNFNEIKKYLSDTSLKLIKKCKNF</sequence>
<protein>
    <submittedName>
        <fullName evidence="4">GNAT family N-acetyltransferase</fullName>
    </submittedName>
</protein>
<name>A0ABS7WQ52_9BACT</name>
<dbReference type="RefSeq" id="WP_172230694.1">
    <property type="nucleotide sequence ID" value="NZ_CP035946.1"/>
</dbReference>